<dbReference type="RefSeq" id="WP_266260515.1">
    <property type="nucleotide sequence ID" value="NZ_JAMXWF010000032.1"/>
</dbReference>
<evidence type="ECO:0000313" key="3">
    <source>
        <dbReference type="Proteomes" id="UP001209412"/>
    </source>
</evidence>
<name>A0AAP5BJ60_9BURK</name>
<evidence type="ECO:0000313" key="1">
    <source>
        <dbReference type="EMBL" id="MCX4149674.1"/>
    </source>
</evidence>
<sequence>MLLTADAIKSSHDRKFDRTRYWLDVRQNGYEEADGDSRYSKPSIKTIHSIRQIPVSDATARLVPVYCENCRDRPFHSFMLNAQTGGPLFTESLKRSLH</sequence>
<protein>
    <submittedName>
        <fullName evidence="2">Uncharacterized protein</fullName>
    </submittedName>
</protein>
<proteinExistence type="predicted"/>
<dbReference type="EMBL" id="JAMXWF010000032">
    <property type="protein sequence ID" value="MDQ6411492.1"/>
    <property type="molecule type" value="Genomic_DNA"/>
</dbReference>
<keyword evidence="3" id="KW-1185">Reference proteome</keyword>
<evidence type="ECO:0000313" key="4">
    <source>
        <dbReference type="Proteomes" id="UP001242288"/>
    </source>
</evidence>
<dbReference type="Proteomes" id="UP001209412">
    <property type="component" value="Unassembled WGS sequence"/>
</dbReference>
<comment type="caution">
    <text evidence="2">The sequence shown here is derived from an EMBL/GenBank/DDBJ whole genome shotgun (WGS) entry which is preliminary data.</text>
</comment>
<dbReference type="AlphaFoldDB" id="A0AAP5BJ60"/>
<reference evidence="2" key="1">
    <citation type="submission" date="2022-06" db="EMBL/GenBank/DDBJ databases">
        <title>PHB producers.</title>
        <authorList>
            <person name="Besaury L."/>
        </authorList>
    </citation>
    <scope>NUCLEOTIDE SEQUENCE</scope>
    <source>
        <strain evidence="2 3">SEWS6</strain>
    </source>
</reference>
<dbReference type="EMBL" id="JAPKHW010000032">
    <property type="protein sequence ID" value="MCX4149674.1"/>
    <property type="molecule type" value="Genomic_DNA"/>
</dbReference>
<evidence type="ECO:0000313" key="2">
    <source>
        <dbReference type="EMBL" id="MDQ6411492.1"/>
    </source>
</evidence>
<organism evidence="2 4">
    <name type="scientific">Paraburkholderia madseniana</name>
    <dbReference type="NCBI Taxonomy" id="2599607"/>
    <lineage>
        <taxon>Bacteria</taxon>
        <taxon>Pseudomonadati</taxon>
        <taxon>Pseudomonadota</taxon>
        <taxon>Betaproteobacteria</taxon>
        <taxon>Burkholderiales</taxon>
        <taxon>Burkholderiaceae</taxon>
        <taxon>Paraburkholderia</taxon>
    </lineage>
</organism>
<gene>
    <name evidence="2" type="ORF">NIE36_30520</name>
    <name evidence="1" type="ORF">OSB80_30585</name>
</gene>
<accession>A0AAP5BJ60</accession>
<dbReference type="Proteomes" id="UP001242288">
    <property type="component" value="Unassembled WGS sequence"/>
</dbReference>